<reference evidence="2 3" key="1">
    <citation type="journal article" date="2018" name="Front. Plant Sci.">
        <title>Red Clover (Trifolium pratense) and Zigzag Clover (T. medium) - A Picture of Genomic Similarities and Differences.</title>
        <authorList>
            <person name="Dluhosova J."/>
            <person name="Istvanek J."/>
            <person name="Nedelnik J."/>
            <person name="Repkova J."/>
        </authorList>
    </citation>
    <scope>NUCLEOTIDE SEQUENCE [LARGE SCALE GENOMIC DNA]</scope>
    <source>
        <strain evidence="3">cv. 10/8</strain>
        <tissue evidence="2">Leaf</tissue>
    </source>
</reference>
<comment type="caution">
    <text evidence="2">The sequence shown here is derived from an EMBL/GenBank/DDBJ whole genome shotgun (WGS) entry which is preliminary data.</text>
</comment>
<dbReference type="AlphaFoldDB" id="A0A392SH99"/>
<evidence type="ECO:0000313" key="2">
    <source>
        <dbReference type="EMBL" id="MCI48251.1"/>
    </source>
</evidence>
<dbReference type="EMBL" id="LXQA010383835">
    <property type="protein sequence ID" value="MCI48251.1"/>
    <property type="molecule type" value="Genomic_DNA"/>
</dbReference>
<sequence>MIRSSSSSISTIPSSSSHFFSTNRRKKVSSEHYIGPSEVEDEDQFDAMVNPTVLVQELKF</sequence>
<evidence type="ECO:0000256" key="1">
    <source>
        <dbReference type="SAM" id="MobiDB-lite"/>
    </source>
</evidence>
<evidence type="ECO:0000313" key="3">
    <source>
        <dbReference type="Proteomes" id="UP000265520"/>
    </source>
</evidence>
<organism evidence="2 3">
    <name type="scientific">Trifolium medium</name>
    <dbReference type="NCBI Taxonomy" id="97028"/>
    <lineage>
        <taxon>Eukaryota</taxon>
        <taxon>Viridiplantae</taxon>
        <taxon>Streptophyta</taxon>
        <taxon>Embryophyta</taxon>
        <taxon>Tracheophyta</taxon>
        <taxon>Spermatophyta</taxon>
        <taxon>Magnoliopsida</taxon>
        <taxon>eudicotyledons</taxon>
        <taxon>Gunneridae</taxon>
        <taxon>Pentapetalae</taxon>
        <taxon>rosids</taxon>
        <taxon>fabids</taxon>
        <taxon>Fabales</taxon>
        <taxon>Fabaceae</taxon>
        <taxon>Papilionoideae</taxon>
        <taxon>50 kb inversion clade</taxon>
        <taxon>NPAAA clade</taxon>
        <taxon>Hologalegina</taxon>
        <taxon>IRL clade</taxon>
        <taxon>Trifolieae</taxon>
        <taxon>Trifolium</taxon>
    </lineage>
</organism>
<accession>A0A392SH99</accession>
<feature type="compositionally biased region" description="Low complexity" evidence="1">
    <location>
        <begin position="1"/>
        <end position="22"/>
    </location>
</feature>
<proteinExistence type="predicted"/>
<keyword evidence="3" id="KW-1185">Reference proteome</keyword>
<name>A0A392SH99_9FABA</name>
<dbReference type="Proteomes" id="UP000265520">
    <property type="component" value="Unassembled WGS sequence"/>
</dbReference>
<feature type="region of interest" description="Disordered" evidence="1">
    <location>
        <begin position="1"/>
        <end position="39"/>
    </location>
</feature>
<protein>
    <submittedName>
        <fullName evidence="2">Uncharacterized protein</fullName>
    </submittedName>
</protein>